<feature type="region of interest" description="Disordered" evidence="1">
    <location>
        <begin position="219"/>
        <end position="245"/>
    </location>
</feature>
<feature type="transmembrane region" description="Helical" evidence="2">
    <location>
        <begin position="319"/>
        <end position="336"/>
    </location>
</feature>
<keyword evidence="2" id="KW-0472">Membrane</keyword>
<accession>X6P5N1</accession>
<evidence type="ECO:0000256" key="2">
    <source>
        <dbReference type="SAM" id="Phobius"/>
    </source>
</evidence>
<dbReference type="AlphaFoldDB" id="X6P5N1"/>
<evidence type="ECO:0000313" key="4">
    <source>
        <dbReference type="Proteomes" id="UP000023152"/>
    </source>
</evidence>
<dbReference type="EMBL" id="ASPP01003406">
    <property type="protein sequence ID" value="ETO33418.1"/>
    <property type="molecule type" value="Genomic_DNA"/>
</dbReference>
<feature type="compositionally biased region" description="Polar residues" evidence="1">
    <location>
        <begin position="230"/>
        <end position="239"/>
    </location>
</feature>
<name>X6P5N1_RETFI</name>
<protein>
    <submittedName>
        <fullName evidence="3">Uncharacterized protein</fullName>
    </submittedName>
</protein>
<keyword evidence="2" id="KW-1133">Transmembrane helix</keyword>
<evidence type="ECO:0000313" key="3">
    <source>
        <dbReference type="EMBL" id="ETO33418.1"/>
    </source>
</evidence>
<proteinExistence type="predicted"/>
<keyword evidence="2" id="KW-0812">Transmembrane</keyword>
<organism evidence="3 4">
    <name type="scientific">Reticulomyxa filosa</name>
    <dbReference type="NCBI Taxonomy" id="46433"/>
    <lineage>
        <taxon>Eukaryota</taxon>
        <taxon>Sar</taxon>
        <taxon>Rhizaria</taxon>
        <taxon>Retaria</taxon>
        <taxon>Foraminifera</taxon>
        <taxon>Monothalamids</taxon>
        <taxon>Reticulomyxidae</taxon>
        <taxon>Reticulomyxa</taxon>
    </lineage>
</organism>
<keyword evidence="4" id="KW-1185">Reference proteome</keyword>
<comment type="caution">
    <text evidence="3">The sequence shown here is derived from an EMBL/GenBank/DDBJ whole genome shotgun (WGS) entry which is preliminary data.</text>
</comment>
<gene>
    <name evidence="3" type="ORF">RFI_03689</name>
</gene>
<evidence type="ECO:0000256" key="1">
    <source>
        <dbReference type="SAM" id="MobiDB-lite"/>
    </source>
</evidence>
<feature type="non-terminal residue" evidence="3">
    <location>
        <position position="1"/>
    </location>
</feature>
<dbReference type="Proteomes" id="UP000023152">
    <property type="component" value="Unassembled WGS sequence"/>
</dbReference>
<reference evidence="3 4" key="1">
    <citation type="journal article" date="2013" name="Curr. Biol.">
        <title>The Genome of the Foraminiferan Reticulomyxa filosa.</title>
        <authorList>
            <person name="Glockner G."/>
            <person name="Hulsmann N."/>
            <person name="Schleicher M."/>
            <person name="Noegel A.A."/>
            <person name="Eichinger L."/>
            <person name="Gallinger C."/>
            <person name="Pawlowski J."/>
            <person name="Sierra R."/>
            <person name="Euteneuer U."/>
            <person name="Pillet L."/>
            <person name="Moustafa A."/>
            <person name="Platzer M."/>
            <person name="Groth M."/>
            <person name="Szafranski K."/>
            <person name="Schliwa M."/>
        </authorList>
    </citation>
    <scope>NUCLEOTIDE SEQUENCE [LARGE SCALE GENOMIC DNA]</scope>
</reference>
<sequence>EKEQERANKGVCKFAVASNSEYKLFKALIKKKATQQNQKSQYEFNMVAFKKINKKEATWIRYLMTMDMIETKVDKHENTVNETTTIFLQVQQCMDKFSKYFLIRTLNNIKNANDLNKYIEKFHYAHRDDNMPISEQMDQTQIKIIEAKIIEKIATLEPSEMSCLNIKANIAMNMDDLQLLEHIDSKQLSDANDSLQWENYYFRDELFLKDAKNSESVVSGRSDEIDSQHTNRSNHSLPNSGEMDIRKNDGSLDNSFHTKKSEQFQEIYLKYEWSQIADHFKAALMQSTLGKCLPDEIANLIVFMSAILPSDNALKQRRIRFVVLFFIALAYFPEWVRKNFVG</sequence>